<reference evidence="6 7" key="1">
    <citation type="submission" date="2014-11" db="EMBL/GenBank/DDBJ databases">
        <authorList>
            <person name="Zhu J."/>
            <person name="Qi W."/>
            <person name="Song R."/>
        </authorList>
    </citation>
    <scope>NUCLEOTIDE SEQUENCE [LARGE SCALE GENOMIC DNA]</scope>
</reference>
<evidence type="ECO:0000256" key="3">
    <source>
        <dbReference type="ARBA" id="ARBA00022801"/>
    </source>
</evidence>
<dbReference type="InterPro" id="IPR018997">
    <property type="entry name" value="PUB_domain"/>
</dbReference>
<keyword evidence="7" id="KW-1185">Reference proteome</keyword>
<dbReference type="CDD" id="cd09212">
    <property type="entry name" value="PUB"/>
    <property type="match status" value="1"/>
</dbReference>
<name>A0A0G4E8K8_VITBC</name>
<dbReference type="SUPFAM" id="SSF46934">
    <property type="entry name" value="UBA-like"/>
    <property type="match status" value="1"/>
</dbReference>
<evidence type="ECO:0008006" key="8">
    <source>
        <dbReference type="Google" id="ProtNLM"/>
    </source>
</evidence>
<dbReference type="PANTHER" id="PTHR12378">
    <property type="entry name" value="DESUMOYLATING ISOPEPTIDASE"/>
    <property type="match status" value="1"/>
</dbReference>
<dbReference type="PROSITE" id="PS51858">
    <property type="entry name" value="PPPDE"/>
    <property type="match status" value="1"/>
</dbReference>
<dbReference type="InterPro" id="IPR015940">
    <property type="entry name" value="UBA"/>
</dbReference>
<dbReference type="STRING" id="1169540.A0A0G4E8K8"/>
<gene>
    <name evidence="6" type="ORF">Vbra_1439</name>
</gene>
<dbReference type="PhylomeDB" id="A0A0G4E8K8"/>
<dbReference type="SMART" id="SM00165">
    <property type="entry name" value="UBA"/>
    <property type="match status" value="1"/>
</dbReference>
<dbReference type="Gene3D" id="1.10.8.10">
    <property type="entry name" value="DNA helicase RuvA subunit, C-terminal domain"/>
    <property type="match status" value="1"/>
</dbReference>
<dbReference type="InterPro" id="IPR008580">
    <property type="entry name" value="PPPDE_dom"/>
</dbReference>
<evidence type="ECO:0000259" key="4">
    <source>
        <dbReference type="PROSITE" id="PS50030"/>
    </source>
</evidence>
<dbReference type="InterPro" id="IPR009060">
    <property type="entry name" value="UBA-like_sf"/>
</dbReference>
<dbReference type="SMART" id="SM01179">
    <property type="entry name" value="DUF862"/>
    <property type="match status" value="1"/>
</dbReference>
<dbReference type="AlphaFoldDB" id="A0A0G4E8K8"/>
<evidence type="ECO:0000256" key="2">
    <source>
        <dbReference type="ARBA" id="ARBA00022670"/>
    </source>
</evidence>
<protein>
    <recommendedName>
        <fullName evidence="8">UBA domain-containing protein</fullName>
    </recommendedName>
</protein>
<dbReference type="GO" id="GO:0006508">
    <property type="term" value="P:proteolysis"/>
    <property type="evidence" value="ECO:0007669"/>
    <property type="project" value="UniProtKB-KW"/>
</dbReference>
<comment type="similarity">
    <text evidence="1">Belongs to the DeSI family.</text>
</comment>
<dbReference type="InterPro" id="IPR042266">
    <property type="entry name" value="PPPDE_sf"/>
</dbReference>
<dbReference type="SUPFAM" id="SSF143503">
    <property type="entry name" value="PUG domain-like"/>
    <property type="match status" value="1"/>
</dbReference>
<evidence type="ECO:0000313" key="7">
    <source>
        <dbReference type="Proteomes" id="UP000041254"/>
    </source>
</evidence>
<dbReference type="Pfam" id="PF00627">
    <property type="entry name" value="UBA"/>
    <property type="match status" value="1"/>
</dbReference>
<dbReference type="VEuPathDB" id="CryptoDB:Vbra_1439"/>
<organism evidence="6 7">
    <name type="scientific">Vitrella brassicaformis (strain CCMP3155)</name>
    <dbReference type="NCBI Taxonomy" id="1169540"/>
    <lineage>
        <taxon>Eukaryota</taxon>
        <taxon>Sar</taxon>
        <taxon>Alveolata</taxon>
        <taxon>Colpodellida</taxon>
        <taxon>Vitrellaceae</taxon>
        <taxon>Vitrella</taxon>
    </lineage>
</organism>
<dbReference type="Gene3D" id="1.20.58.2190">
    <property type="match status" value="1"/>
</dbReference>
<keyword evidence="3" id="KW-0378">Hydrolase</keyword>
<dbReference type="Proteomes" id="UP000041254">
    <property type="component" value="Unassembled WGS sequence"/>
</dbReference>
<dbReference type="OMA" id="NEVMRTP"/>
<dbReference type="OrthoDB" id="21221at2759"/>
<proteinExistence type="inferred from homology"/>
<dbReference type="GO" id="GO:0070646">
    <property type="term" value="P:protein modification by small protein removal"/>
    <property type="evidence" value="ECO:0007669"/>
    <property type="project" value="TreeGrafter"/>
</dbReference>
<dbReference type="SMART" id="SM00580">
    <property type="entry name" value="PUG"/>
    <property type="match status" value="1"/>
</dbReference>
<dbReference type="EMBL" id="CDMY01000027">
    <property type="protein sequence ID" value="CEL91836.1"/>
    <property type="molecule type" value="Genomic_DNA"/>
</dbReference>
<dbReference type="GO" id="GO:0008233">
    <property type="term" value="F:peptidase activity"/>
    <property type="evidence" value="ECO:0007669"/>
    <property type="project" value="UniProtKB-KW"/>
</dbReference>
<accession>A0A0G4E8K8</accession>
<dbReference type="InterPro" id="IPR036339">
    <property type="entry name" value="PUB-like_dom_sf"/>
</dbReference>
<feature type="domain" description="PPPDE" evidence="5">
    <location>
        <begin position="4"/>
        <end position="147"/>
    </location>
</feature>
<evidence type="ECO:0000313" key="6">
    <source>
        <dbReference type="EMBL" id="CEL91836.1"/>
    </source>
</evidence>
<dbReference type="CDD" id="cd14399">
    <property type="entry name" value="UBA_PLICs"/>
    <property type="match status" value="1"/>
</dbReference>
<evidence type="ECO:0000259" key="5">
    <source>
        <dbReference type="PROSITE" id="PS51858"/>
    </source>
</evidence>
<dbReference type="PROSITE" id="PS50030">
    <property type="entry name" value="UBA"/>
    <property type="match status" value="1"/>
</dbReference>
<keyword evidence="2" id="KW-0645">Protease</keyword>
<dbReference type="Pfam" id="PF09409">
    <property type="entry name" value="PUB"/>
    <property type="match status" value="1"/>
</dbReference>
<sequence length="453" mass="48308">MAKSSVQLRVYDLSQGMARQMSLPLLGMQIDYLPHTGLHVFGREYFFGGGIQVLTPSEVESTYGMRPVEIIPLGDTEVAEEAFHAYLHETAHMWTENTYNLLSRNCNNFTDEAAKFLLGKGIPEHIVNLPQRVSSTPLGAMIASVMGGMQQSMQQHLHDANQQSIWTAGPTGPSIPAAMSDPPLSHAGGDEPIDHAIAVMMVAVDASEDTGGKKAKARATEALRILLNLAANISKHPDEAKYRTVKKDNKKMQTSLLNIDGAADAMAAIGFEEATNEEGEGVWRFNDEKTGGLAAVEGRIKAHLDHVEALRPVPAAAPAAPVVAPPAPRAAVTAGASTGGDDLAAYAESLRNDPAAMEQFMNDPAVRAAAATNPALAAMLQNPATLRDQLGNVQTGTQQQQQQQQTNPVLTYDHQLKQLEAMGFSDRESNLRALQSVGGNVNAALDRLLAGGG</sequence>
<dbReference type="Gene3D" id="3.90.1720.30">
    <property type="entry name" value="PPPDE domains"/>
    <property type="match status" value="1"/>
</dbReference>
<evidence type="ECO:0000256" key="1">
    <source>
        <dbReference type="ARBA" id="ARBA00008140"/>
    </source>
</evidence>
<dbReference type="InParanoid" id="A0A0G4E8K8"/>
<feature type="domain" description="UBA" evidence="4">
    <location>
        <begin position="411"/>
        <end position="451"/>
    </location>
</feature>
<dbReference type="Pfam" id="PF05903">
    <property type="entry name" value="Peptidase_C97"/>
    <property type="match status" value="1"/>
</dbReference>
<dbReference type="PANTHER" id="PTHR12378:SF7">
    <property type="entry name" value="DESUMOYLATING ISOPEPTIDASE 1"/>
    <property type="match status" value="1"/>
</dbReference>